<name>A0A288TY28_9CAUD</name>
<proteinExistence type="predicted"/>
<organism evidence="1 2">
    <name type="scientific">Enterococcus phage EFP01</name>
    <dbReference type="NCBI Taxonomy" id="1926594"/>
    <lineage>
        <taxon>Viruses</taxon>
        <taxon>Duplodnaviria</taxon>
        <taxon>Heunggongvirae</taxon>
        <taxon>Uroviricota</taxon>
        <taxon>Caudoviricetes</taxon>
        <taxon>Herelleviridae</taxon>
        <taxon>Brockvirinae</taxon>
        <taxon>Schiekvirus</taxon>
        <taxon>Schiekvirus EFP01</taxon>
    </lineage>
</organism>
<dbReference type="Proteomes" id="UP000224269">
    <property type="component" value="Segment"/>
</dbReference>
<gene>
    <name evidence="1" type="ORF">EFP01_021</name>
</gene>
<keyword evidence="2" id="KW-1185">Reference proteome</keyword>
<accession>A0A288TY28</accession>
<dbReference type="EMBL" id="KY549443">
    <property type="protein sequence ID" value="APZ81948.1"/>
    <property type="molecule type" value="Genomic_DNA"/>
</dbReference>
<reference evidence="2" key="1">
    <citation type="submission" date="2016-12" db="EMBL/GenBank/DDBJ databases">
        <authorList>
            <person name="Lee J.-H."/>
            <person name="Kim Y.-T."/>
            <person name="Kim J.-H."/>
            <person name="Ryu S.-R."/>
        </authorList>
    </citation>
    <scope>NUCLEOTIDE SEQUENCE [LARGE SCALE GENOMIC DNA]</scope>
</reference>
<protein>
    <submittedName>
        <fullName evidence="1">Uncharacterized protein</fullName>
    </submittedName>
</protein>
<evidence type="ECO:0000313" key="1">
    <source>
        <dbReference type="EMBL" id="APZ81948.1"/>
    </source>
</evidence>
<sequence length="89" mass="10726">MFKRKKYYVIQLVVQPDSKPWYREILIQREDGYLLTGAYNRECKVEPKYSTLDTEYKQVFTEKEIRAINPDYMHFAVEVTKDGRPIDDN</sequence>
<evidence type="ECO:0000313" key="2">
    <source>
        <dbReference type="Proteomes" id="UP000224269"/>
    </source>
</evidence>